<organism evidence="2 3">
    <name type="scientific">Coccomyxa subellipsoidea</name>
    <dbReference type="NCBI Taxonomy" id="248742"/>
    <lineage>
        <taxon>Eukaryota</taxon>
        <taxon>Viridiplantae</taxon>
        <taxon>Chlorophyta</taxon>
        <taxon>core chlorophytes</taxon>
        <taxon>Trebouxiophyceae</taxon>
        <taxon>Trebouxiophyceae incertae sedis</taxon>
        <taxon>Coccomyxaceae</taxon>
        <taxon>Coccomyxa</taxon>
    </lineage>
</organism>
<keyword evidence="3" id="KW-1185">Reference proteome</keyword>
<evidence type="ECO:0000313" key="2">
    <source>
        <dbReference type="EMBL" id="KAK9916840.1"/>
    </source>
</evidence>
<feature type="domain" description="AD" evidence="1">
    <location>
        <begin position="45"/>
        <end position="144"/>
    </location>
</feature>
<dbReference type="InterPro" id="IPR019181">
    <property type="entry name" value="LSM12_ABD"/>
</dbReference>
<dbReference type="SMART" id="SM00995">
    <property type="entry name" value="AD"/>
    <property type="match status" value="1"/>
</dbReference>
<dbReference type="InterPro" id="IPR039683">
    <property type="entry name" value="Lsm12-like"/>
</dbReference>
<evidence type="ECO:0000313" key="3">
    <source>
        <dbReference type="Proteomes" id="UP001491310"/>
    </source>
</evidence>
<reference evidence="2 3" key="1">
    <citation type="journal article" date="2024" name="Nat. Commun.">
        <title>Phylogenomics reveals the evolutionary origins of lichenization in chlorophyte algae.</title>
        <authorList>
            <person name="Puginier C."/>
            <person name="Libourel C."/>
            <person name="Otte J."/>
            <person name="Skaloud P."/>
            <person name="Haon M."/>
            <person name="Grisel S."/>
            <person name="Petersen M."/>
            <person name="Berrin J.G."/>
            <person name="Delaux P.M."/>
            <person name="Dal Grande F."/>
            <person name="Keller J."/>
        </authorList>
    </citation>
    <scope>NUCLEOTIDE SEQUENCE [LARGE SCALE GENOMIC DNA]</scope>
    <source>
        <strain evidence="2 3">SAG 216-7</strain>
    </source>
</reference>
<accession>A0ABR2YZL0</accession>
<dbReference type="InterPro" id="IPR047574">
    <property type="entry name" value="AD"/>
</dbReference>
<dbReference type="Proteomes" id="UP001491310">
    <property type="component" value="Unassembled WGS sequence"/>
</dbReference>
<dbReference type="PROSITE" id="PS52001">
    <property type="entry name" value="AD"/>
    <property type="match status" value="1"/>
</dbReference>
<gene>
    <name evidence="2" type="ORF">WJX75_007667</name>
</gene>
<proteinExistence type="predicted"/>
<comment type="caution">
    <text evidence="2">The sequence shown here is derived from an EMBL/GenBank/DDBJ whole genome shotgun (WGS) entry which is preliminary data.</text>
</comment>
<name>A0ABR2YZL0_9CHLO</name>
<dbReference type="PANTHER" id="PTHR13542">
    <property type="entry name" value="LSM12 HOMOLOG"/>
    <property type="match status" value="1"/>
</dbReference>
<evidence type="ECO:0000259" key="1">
    <source>
        <dbReference type="PROSITE" id="PS52001"/>
    </source>
</evidence>
<sequence>MNAEQESDHYSVGSSIVLETTTGEVLKGEVFAHDKATQCLLIKEPTEWFSKCNLRVLKAIYIKAAELEAARKGLGVTDEAQQIFDALSKTMPCKWQGKKILVLGEVSIREPYDLSSVSSTHPDDGAAIVERVKKVLDAERKRMS</sequence>
<protein>
    <recommendedName>
        <fullName evidence="1">AD domain-containing protein</fullName>
    </recommendedName>
</protein>
<dbReference type="Pfam" id="PF09793">
    <property type="entry name" value="AD"/>
    <property type="match status" value="1"/>
</dbReference>
<dbReference type="EMBL" id="JALJOT010000003">
    <property type="protein sequence ID" value="KAK9916840.1"/>
    <property type="molecule type" value="Genomic_DNA"/>
</dbReference>